<organism evidence="1 2">
    <name type="scientific">Salix suchowensis</name>
    <dbReference type="NCBI Taxonomy" id="1278906"/>
    <lineage>
        <taxon>Eukaryota</taxon>
        <taxon>Viridiplantae</taxon>
        <taxon>Streptophyta</taxon>
        <taxon>Embryophyta</taxon>
        <taxon>Tracheophyta</taxon>
        <taxon>Spermatophyta</taxon>
        <taxon>Magnoliopsida</taxon>
        <taxon>eudicotyledons</taxon>
        <taxon>Gunneridae</taxon>
        <taxon>Pentapetalae</taxon>
        <taxon>rosids</taxon>
        <taxon>fabids</taxon>
        <taxon>Malpighiales</taxon>
        <taxon>Salicaceae</taxon>
        <taxon>Saliceae</taxon>
        <taxon>Salix</taxon>
    </lineage>
</organism>
<evidence type="ECO:0000313" key="2">
    <source>
        <dbReference type="Proteomes" id="UP001141253"/>
    </source>
</evidence>
<comment type="caution">
    <text evidence="1">The sequence shown here is derived from an EMBL/GenBank/DDBJ whole genome shotgun (WGS) entry which is preliminary data.</text>
</comment>
<sequence length="81" mass="9473">MLASITYYYLNLHYQHAWTEIKPSSHLYCSAIDVTGSGPPFIINSTILYYIFINCRPISFSRPRCVSKIYKLLWCPIIHTK</sequence>
<keyword evidence="2" id="KW-1185">Reference proteome</keyword>
<reference evidence="1" key="1">
    <citation type="submission" date="2022-10" db="EMBL/GenBank/DDBJ databases">
        <authorList>
            <person name="Hyden B.L."/>
            <person name="Feng K."/>
            <person name="Yates T."/>
            <person name="Jawdy S."/>
            <person name="Smart L.B."/>
            <person name="Muchero W."/>
        </authorList>
    </citation>
    <scope>NUCLEOTIDE SEQUENCE</scope>
    <source>
        <tissue evidence="1">Shoot tip</tissue>
    </source>
</reference>
<dbReference type="EMBL" id="JAPFFI010000004">
    <property type="protein sequence ID" value="KAJ6396630.1"/>
    <property type="molecule type" value="Genomic_DNA"/>
</dbReference>
<gene>
    <name evidence="1" type="ORF">OIU77_021622</name>
</gene>
<accession>A0ABQ9CDF8</accession>
<evidence type="ECO:0000313" key="1">
    <source>
        <dbReference type="EMBL" id="KAJ6396630.1"/>
    </source>
</evidence>
<protein>
    <submittedName>
        <fullName evidence="1">Uncharacterized protein</fullName>
    </submittedName>
</protein>
<name>A0ABQ9CDF8_9ROSI</name>
<proteinExistence type="predicted"/>
<reference evidence="1" key="2">
    <citation type="journal article" date="2023" name="Int. J. Mol. Sci.">
        <title>De Novo Assembly and Annotation of 11 Diverse Shrub Willow (Salix) Genomes Reveals Novel Gene Organization in Sex-Linked Regions.</title>
        <authorList>
            <person name="Hyden B."/>
            <person name="Feng K."/>
            <person name="Yates T.B."/>
            <person name="Jawdy S."/>
            <person name="Cereghino C."/>
            <person name="Smart L.B."/>
            <person name="Muchero W."/>
        </authorList>
    </citation>
    <scope>NUCLEOTIDE SEQUENCE</scope>
    <source>
        <tissue evidence="1">Shoot tip</tissue>
    </source>
</reference>
<dbReference type="Proteomes" id="UP001141253">
    <property type="component" value="Chromosome 4"/>
</dbReference>